<dbReference type="AlphaFoldDB" id="A0A091MZU8"/>
<gene>
    <name evidence="2" type="ORF">N310_09672</name>
</gene>
<sequence length="86" mass="9784">TLLGWVEVAHVQGVKCPRLRDVDNTRVFLPEDFVIPQPNHPDSNEDQSDDEGVKEEKAIAVQDKSFPFLVHHQCHHGKEGEDVEDE</sequence>
<feature type="non-terminal residue" evidence="2">
    <location>
        <position position="86"/>
    </location>
</feature>
<evidence type="ECO:0000313" key="3">
    <source>
        <dbReference type="Proteomes" id="UP000053537"/>
    </source>
</evidence>
<evidence type="ECO:0000256" key="1">
    <source>
        <dbReference type="SAM" id="MobiDB-lite"/>
    </source>
</evidence>
<dbReference type="Proteomes" id="UP000053537">
    <property type="component" value="Unassembled WGS sequence"/>
</dbReference>
<proteinExistence type="predicted"/>
<dbReference type="EMBL" id="KK839400">
    <property type="protein sequence ID" value="KFP82187.1"/>
    <property type="molecule type" value="Genomic_DNA"/>
</dbReference>
<feature type="non-terminal residue" evidence="2">
    <location>
        <position position="1"/>
    </location>
</feature>
<reference evidence="2 3" key="1">
    <citation type="submission" date="2014-04" db="EMBL/GenBank/DDBJ databases">
        <title>Genome evolution of avian class.</title>
        <authorList>
            <person name="Zhang G."/>
            <person name="Li C."/>
        </authorList>
    </citation>
    <scope>NUCLEOTIDE SEQUENCE [LARGE SCALE GENOMIC DNA]</scope>
    <source>
        <strain evidence="2">BGI_N310</strain>
    </source>
</reference>
<name>A0A091MZU8_9PASS</name>
<organism evidence="2 3">
    <name type="scientific">Acanthisitta chloris</name>
    <name type="common">rifleman</name>
    <dbReference type="NCBI Taxonomy" id="57068"/>
    <lineage>
        <taxon>Eukaryota</taxon>
        <taxon>Metazoa</taxon>
        <taxon>Chordata</taxon>
        <taxon>Craniata</taxon>
        <taxon>Vertebrata</taxon>
        <taxon>Euteleostomi</taxon>
        <taxon>Archelosauria</taxon>
        <taxon>Archosauria</taxon>
        <taxon>Dinosauria</taxon>
        <taxon>Saurischia</taxon>
        <taxon>Theropoda</taxon>
        <taxon>Coelurosauria</taxon>
        <taxon>Aves</taxon>
        <taxon>Neognathae</taxon>
        <taxon>Neoaves</taxon>
        <taxon>Telluraves</taxon>
        <taxon>Australaves</taxon>
        <taxon>Passeriformes</taxon>
        <taxon>Acanthisittidae</taxon>
        <taxon>Acanthisitta</taxon>
    </lineage>
</organism>
<keyword evidence="3" id="KW-1185">Reference proteome</keyword>
<accession>A0A091MZU8</accession>
<protein>
    <submittedName>
        <fullName evidence="2">Uncharacterized protein</fullName>
    </submittedName>
</protein>
<evidence type="ECO:0000313" key="2">
    <source>
        <dbReference type="EMBL" id="KFP82187.1"/>
    </source>
</evidence>
<feature type="region of interest" description="Disordered" evidence="1">
    <location>
        <begin position="32"/>
        <end position="56"/>
    </location>
</feature>
<feature type="compositionally biased region" description="Acidic residues" evidence="1">
    <location>
        <begin position="44"/>
        <end position="53"/>
    </location>
</feature>